<keyword evidence="3 5" id="KW-1133">Transmembrane helix</keyword>
<dbReference type="InterPro" id="IPR017981">
    <property type="entry name" value="GPCR_2-like_7TM"/>
</dbReference>
<name>A0A7J7JMN8_BUGNE</name>
<feature type="chain" id="PRO_5029811940" description="G-protein coupled receptors family 2 profile 2 domain-containing protein" evidence="6">
    <location>
        <begin position="21"/>
        <end position="644"/>
    </location>
</feature>
<dbReference type="GO" id="GO:0016020">
    <property type="term" value="C:membrane"/>
    <property type="evidence" value="ECO:0007669"/>
    <property type="project" value="UniProtKB-SubCell"/>
</dbReference>
<dbReference type="InterPro" id="IPR000832">
    <property type="entry name" value="GPCR_2_secretin-like"/>
</dbReference>
<keyword evidence="4 5" id="KW-0472">Membrane</keyword>
<feature type="transmembrane region" description="Helical" evidence="5">
    <location>
        <begin position="495"/>
        <end position="517"/>
    </location>
</feature>
<evidence type="ECO:0000256" key="1">
    <source>
        <dbReference type="ARBA" id="ARBA00004141"/>
    </source>
</evidence>
<dbReference type="PANTHER" id="PTHR45902">
    <property type="entry name" value="LATROPHILIN RECEPTOR-LIKE PROTEIN A"/>
    <property type="match status" value="1"/>
</dbReference>
<evidence type="ECO:0000313" key="9">
    <source>
        <dbReference type="Proteomes" id="UP000593567"/>
    </source>
</evidence>
<dbReference type="AlphaFoldDB" id="A0A7J7JMN8"/>
<evidence type="ECO:0000256" key="3">
    <source>
        <dbReference type="ARBA" id="ARBA00022989"/>
    </source>
</evidence>
<gene>
    <name evidence="8" type="ORF">EB796_015006</name>
</gene>
<keyword evidence="9" id="KW-1185">Reference proteome</keyword>
<dbReference type="PROSITE" id="PS50261">
    <property type="entry name" value="G_PROTEIN_RECEP_F2_4"/>
    <property type="match status" value="1"/>
</dbReference>
<protein>
    <recommendedName>
        <fullName evidence="7">G-protein coupled receptors family 2 profile 2 domain-containing protein</fullName>
    </recommendedName>
</protein>
<reference evidence="8" key="1">
    <citation type="submission" date="2020-06" db="EMBL/GenBank/DDBJ databases">
        <title>Draft genome of Bugula neritina, a colonial animal packing powerful symbionts and potential medicines.</title>
        <authorList>
            <person name="Rayko M."/>
        </authorList>
    </citation>
    <scope>NUCLEOTIDE SEQUENCE [LARGE SCALE GENOMIC DNA]</scope>
    <source>
        <strain evidence="8">Kwan_BN1</strain>
    </source>
</reference>
<comment type="subcellular location">
    <subcellularLocation>
        <location evidence="1">Membrane</location>
        <topology evidence="1">Multi-pass membrane protein</topology>
    </subcellularLocation>
</comment>
<feature type="transmembrane region" description="Helical" evidence="5">
    <location>
        <begin position="599"/>
        <end position="620"/>
    </location>
</feature>
<dbReference type="InterPro" id="IPR053231">
    <property type="entry name" value="GPCR_LN-TM7"/>
</dbReference>
<evidence type="ECO:0000256" key="4">
    <source>
        <dbReference type="ARBA" id="ARBA00023136"/>
    </source>
</evidence>
<feature type="domain" description="G-protein coupled receptors family 2 profile 2" evidence="7">
    <location>
        <begin position="493"/>
        <end position="644"/>
    </location>
</feature>
<comment type="caution">
    <text evidence="8">The sequence shown here is derived from an EMBL/GenBank/DDBJ whole genome shotgun (WGS) entry which is preliminary data.</text>
</comment>
<dbReference type="Proteomes" id="UP000593567">
    <property type="component" value="Unassembled WGS sequence"/>
</dbReference>
<organism evidence="8 9">
    <name type="scientific">Bugula neritina</name>
    <name type="common">Brown bryozoan</name>
    <name type="synonym">Sertularia neritina</name>
    <dbReference type="NCBI Taxonomy" id="10212"/>
    <lineage>
        <taxon>Eukaryota</taxon>
        <taxon>Metazoa</taxon>
        <taxon>Spiralia</taxon>
        <taxon>Lophotrochozoa</taxon>
        <taxon>Bryozoa</taxon>
        <taxon>Gymnolaemata</taxon>
        <taxon>Cheilostomatida</taxon>
        <taxon>Flustrina</taxon>
        <taxon>Buguloidea</taxon>
        <taxon>Bugulidae</taxon>
        <taxon>Bugula</taxon>
    </lineage>
</organism>
<dbReference type="OrthoDB" id="6134459at2759"/>
<feature type="transmembrane region" description="Helical" evidence="5">
    <location>
        <begin position="524"/>
        <end position="545"/>
    </location>
</feature>
<evidence type="ECO:0000259" key="7">
    <source>
        <dbReference type="PROSITE" id="PS50261"/>
    </source>
</evidence>
<evidence type="ECO:0000256" key="6">
    <source>
        <dbReference type="SAM" id="SignalP"/>
    </source>
</evidence>
<feature type="transmembrane region" description="Helical" evidence="5">
    <location>
        <begin position="557"/>
        <end position="579"/>
    </location>
</feature>
<dbReference type="PANTHER" id="PTHR45902:SF1">
    <property type="entry name" value="LATROPHILIN RECEPTOR-LIKE PROTEIN A"/>
    <property type="match status" value="1"/>
</dbReference>
<dbReference type="Gene3D" id="1.20.1070.10">
    <property type="entry name" value="Rhodopsin 7-helix transmembrane proteins"/>
    <property type="match status" value="1"/>
</dbReference>
<sequence length="644" mass="71662">MKLPLLLMLLLYPCPLSAVASDLTSQTWLDWLTVKVTRLEQYGMCILSYSCNKTQELEDSYVYMTDLLNVTGIAPPLSQFRSREKNCDCDASKCGRYQTCCRDVIPNSPAPEFLVSTSCVSQYSSLAFPFYANIECPPEFTNSDIRMLCETPIDQATSKPDLEFWFVSSTTTKYTYRNVYCAMCNGELMNDLVFWDVDLQCTLLNDTLVSSNMSLSTIYSSCLVLFSNDMYNDECSPTNVIKTCSPSYNNSDVRDKCEKGSFAVIVHPGFPSVFYKNIDCAFCNGIGVDEDLNCMTLPGPDVFYTVRILVQPFGQGCANSDSTVASCDELSTKFSSCKNNEIFSWTTQTCESICPSPLYSNNGNCVAVQIETQSTSNVTDTSQCLELNYTEYVDLLAGQQLTNNSVFFSTDSIELLSNGTSYCTSCKWIEYDLVDVDIDIETSSVTVPSGNEYVYGLYIRNNNSQILTCENPLITDEAVPSGILGDICIRVDEEAVSIALLSISIFCLIIMVIMYSILPILHNVPGYIVLSQVVPLLLGYIFFLLRGAVSQSPAGCYITAVVVHYAFLSSYIWSFLFAIEITITITTVHAVNQKSKMKFIRYSIVGWTIPLVPVTTALIIDNVTTIKFHTADEVFAITQVFNQL</sequence>
<evidence type="ECO:0000313" key="8">
    <source>
        <dbReference type="EMBL" id="KAF6026696.1"/>
    </source>
</evidence>
<dbReference type="Pfam" id="PF00002">
    <property type="entry name" value="7tm_2"/>
    <property type="match status" value="1"/>
</dbReference>
<dbReference type="GO" id="GO:0004930">
    <property type="term" value="F:G protein-coupled receptor activity"/>
    <property type="evidence" value="ECO:0007669"/>
    <property type="project" value="InterPro"/>
</dbReference>
<dbReference type="GO" id="GO:0007166">
    <property type="term" value="P:cell surface receptor signaling pathway"/>
    <property type="evidence" value="ECO:0007669"/>
    <property type="project" value="InterPro"/>
</dbReference>
<feature type="signal peptide" evidence="6">
    <location>
        <begin position="1"/>
        <end position="20"/>
    </location>
</feature>
<proteinExistence type="predicted"/>
<evidence type="ECO:0000256" key="2">
    <source>
        <dbReference type="ARBA" id="ARBA00022692"/>
    </source>
</evidence>
<keyword evidence="2 5" id="KW-0812">Transmembrane</keyword>
<dbReference type="EMBL" id="VXIV02002224">
    <property type="protein sequence ID" value="KAF6026696.1"/>
    <property type="molecule type" value="Genomic_DNA"/>
</dbReference>
<keyword evidence="6" id="KW-0732">Signal</keyword>
<accession>A0A7J7JMN8</accession>
<evidence type="ECO:0000256" key="5">
    <source>
        <dbReference type="SAM" id="Phobius"/>
    </source>
</evidence>
<dbReference type="CDD" id="cd13952">
    <property type="entry name" value="7tm_classB"/>
    <property type="match status" value="1"/>
</dbReference>